<keyword evidence="2" id="KW-0479">Metal-binding</keyword>
<dbReference type="InterPro" id="IPR012827">
    <property type="entry name" value="Hemerythrin_metal-bd"/>
</dbReference>
<keyword evidence="5" id="KW-1185">Reference proteome</keyword>
<dbReference type="Gene3D" id="1.20.120.50">
    <property type="entry name" value="Hemerythrin-like"/>
    <property type="match status" value="1"/>
</dbReference>
<proteinExistence type="inferred from homology"/>
<evidence type="ECO:0000313" key="5">
    <source>
        <dbReference type="Proteomes" id="UP000675920"/>
    </source>
</evidence>
<dbReference type="GO" id="GO:0046872">
    <property type="term" value="F:metal ion binding"/>
    <property type="evidence" value="ECO:0007669"/>
    <property type="project" value="UniProtKB-KW"/>
</dbReference>
<evidence type="ECO:0000256" key="2">
    <source>
        <dbReference type="ARBA" id="ARBA00022723"/>
    </source>
</evidence>
<dbReference type="InterPro" id="IPR050669">
    <property type="entry name" value="Hemerythrin"/>
</dbReference>
<name>A0A8B6XB57_9BURK</name>
<reference evidence="6" key="1">
    <citation type="submission" date="2025-08" db="UniProtKB">
        <authorList>
            <consortium name="RefSeq"/>
        </authorList>
    </citation>
    <scope>IDENTIFICATION</scope>
</reference>
<dbReference type="RefSeq" id="WP_156924544.1">
    <property type="nucleotide sequence ID" value="NZ_KI519500.1"/>
</dbReference>
<dbReference type="CDD" id="cd12107">
    <property type="entry name" value="Hemerythrin"/>
    <property type="match status" value="1"/>
</dbReference>
<dbReference type="NCBIfam" id="TIGR02481">
    <property type="entry name" value="hemeryth_dom"/>
    <property type="match status" value="1"/>
</dbReference>
<sequence>MPGRGNRRIAQCCGPAIVRHGAGLFLAARRCVGAPPSKNPPAATMTTPITWQDSHALGQAEMDSIHQGFVELLARAQSAADAELGAAMEALYSHTQSHFARETELMTATALSSRKEHEGDHARVLGEMDQMRARAVKGRVAFVRGYVNEVLPGWLHTHLMTMDAELANACKRAGIGAA</sequence>
<dbReference type="PANTHER" id="PTHR37164:SF1">
    <property type="entry name" value="BACTERIOHEMERYTHRIN"/>
    <property type="match status" value="1"/>
</dbReference>
<evidence type="ECO:0000256" key="3">
    <source>
        <dbReference type="ARBA" id="ARBA00023004"/>
    </source>
</evidence>
<accession>A0A8B6XB57</accession>
<dbReference type="Pfam" id="PF01814">
    <property type="entry name" value="Hemerythrin"/>
    <property type="match status" value="1"/>
</dbReference>
<evidence type="ECO:0000313" key="6">
    <source>
        <dbReference type="RefSeq" id="WP_156924544.1"/>
    </source>
</evidence>
<evidence type="ECO:0000256" key="1">
    <source>
        <dbReference type="ARBA" id="ARBA00010587"/>
    </source>
</evidence>
<dbReference type="InterPro" id="IPR035938">
    <property type="entry name" value="Hemerythrin-like_sf"/>
</dbReference>
<dbReference type="InterPro" id="IPR012312">
    <property type="entry name" value="Hemerythrin-like"/>
</dbReference>
<organism evidence="5 6">
    <name type="scientific">Derxia gummosa DSM 723</name>
    <dbReference type="NCBI Taxonomy" id="1121388"/>
    <lineage>
        <taxon>Bacteria</taxon>
        <taxon>Pseudomonadati</taxon>
        <taxon>Pseudomonadota</taxon>
        <taxon>Betaproteobacteria</taxon>
        <taxon>Burkholderiales</taxon>
        <taxon>Alcaligenaceae</taxon>
        <taxon>Derxia</taxon>
    </lineage>
</organism>
<evidence type="ECO:0000259" key="4">
    <source>
        <dbReference type="Pfam" id="PF01814"/>
    </source>
</evidence>
<keyword evidence="3" id="KW-0408">Iron</keyword>
<dbReference type="AlphaFoldDB" id="A0A8B6XB57"/>
<comment type="similarity">
    <text evidence="1">Belongs to the hemerythrin family.</text>
</comment>
<dbReference type="SUPFAM" id="SSF47188">
    <property type="entry name" value="Hemerythrin-like"/>
    <property type="match status" value="1"/>
</dbReference>
<dbReference type="PANTHER" id="PTHR37164">
    <property type="entry name" value="BACTERIOHEMERYTHRIN"/>
    <property type="match status" value="1"/>
</dbReference>
<feature type="domain" description="Hemerythrin-like" evidence="4">
    <location>
        <begin position="60"/>
        <end position="168"/>
    </location>
</feature>
<protein>
    <submittedName>
        <fullName evidence="6">Bacteriohemerythrin</fullName>
    </submittedName>
</protein>
<dbReference type="Proteomes" id="UP000675920">
    <property type="component" value="Unplaced"/>
</dbReference>
<dbReference type="OrthoDB" id="5296936at2"/>